<evidence type="ECO:0000256" key="4">
    <source>
        <dbReference type="ARBA" id="ARBA00023268"/>
    </source>
</evidence>
<protein>
    <recommendedName>
        <fullName evidence="7">eEF1A lysine and N-terminal methyltransferase</fullName>
    </recommendedName>
    <alternativeName>
        <fullName evidence="8">Methyltransferase-like protein 13</fullName>
    </alternativeName>
</protein>
<sequence>MNLLPKSFKDFGSVDYWEKFFQQRGKQAFEWYGTYLELCGVLHKYIKPREKVLVIGCGNSELSEQLYDVGYQDIVNIDISEVVIKQMRERSASRRPRMSFLKMDMTRMEFPDASFQVVLDKGTLDAVLTDEEEKTLQLVDRMLAEVGRVLQVGGRYLCISLAQAHVLKKAVGHFSREGWMVRVHQVASSRDQALESEPRFSLPVFAFIMTKFRPVPGSALQIFELCAQEQGKPVRLESAELLAEAVRERQQYAWLCGQLRRKAGLGSVSLDLCSGDTGEPRYTLHVVDSPAVKPSRDNHFAIFIIPQGRETEWLFGMEEGRKQLAASAGFRRLITVALHRGQQYDSMDSIQAELSARVMELAPAGMPTQQQVPFLSVGGDIGVRTVQHQDCSPLSGDYVIEDVQGDNRRYFRRLIFLSNRNVVQSEARLLKDVPHRAQKKRKKDKKKRGSVETSEDLPPAPGQSIDISYLCCEHHKAMIAGLALLRNPELLLETPLALLVVGLGGGSLPLFIHDHFPKSRIDAVEIDPSMLEVATQWFGFSQSDRMKVHIADGLDYISSLAGREGTAVVASGGCWGDCPKVPFLSVGGDIGVRTVQHQDCSPLSGDYVIEDVQGDNRRYFRRLIFLSNRNVVQSEARLLKDVPHRETPLALLVVGLGGGSLPLFIHDHFPKSRIDAVEIDPSMLEVATQWFGFSQSDRMKVHIADGLDYISSLAGREARTHYDVIMFDVDSKDPTLGMSCPPPAFVDQPFLQKVKSILTHEGVFILNLVCRDLGLKDSVLAGLKAVFPLLYVRRIEGEVNEILFCQLRPEQKLAMPELLEMAQALEQTLRKPGRGWDDTYVLSDMLKTVKIV</sequence>
<evidence type="ECO:0000256" key="8">
    <source>
        <dbReference type="ARBA" id="ARBA00081503"/>
    </source>
</evidence>
<keyword evidence="3 11" id="KW-0808">Transferase</keyword>
<dbReference type="CDD" id="cd02440">
    <property type="entry name" value="AdoMet_MTases"/>
    <property type="match status" value="2"/>
</dbReference>
<reference evidence="11 12" key="1">
    <citation type="submission" date="2013-11" db="EMBL/GenBank/DDBJ databases">
        <title>The Damaraland mole rat (Fukomys damarensis) genome and evolution of African mole rats.</title>
        <authorList>
            <person name="Gladyshev V.N."/>
            <person name="Fang X."/>
        </authorList>
    </citation>
    <scope>NUCLEOTIDE SEQUENCE [LARGE SCALE GENOMIC DNA]</scope>
    <source>
        <tissue evidence="11">Liver</tissue>
    </source>
</reference>
<dbReference type="Pfam" id="PF01564">
    <property type="entry name" value="Spermine_synth"/>
    <property type="match status" value="1"/>
</dbReference>
<evidence type="ECO:0000256" key="7">
    <source>
        <dbReference type="ARBA" id="ARBA00071300"/>
    </source>
</evidence>
<evidence type="ECO:0000256" key="9">
    <source>
        <dbReference type="SAM" id="MobiDB-lite"/>
    </source>
</evidence>
<dbReference type="InterPro" id="IPR029063">
    <property type="entry name" value="SAM-dependent_MTases_sf"/>
</dbReference>
<evidence type="ECO:0000256" key="5">
    <source>
        <dbReference type="ARBA" id="ARBA00057391"/>
    </source>
</evidence>
<dbReference type="Proteomes" id="UP000028990">
    <property type="component" value="Unassembled WGS sequence"/>
</dbReference>
<dbReference type="FunFam" id="3.40.50.150:FF:000110">
    <property type="entry name" value="methyltransferase-like protein 13 isoform X1"/>
    <property type="match status" value="1"/>
</dbReference>
<comment type="function">
    <text evidence="5">Dual methyltransferase that catalyzes methylation of elongation factor 1-alpha (EEF1A1 and EEF1A2) at two different positions, and is therefore involved in the regulation of mRNA translation. Via its C-terminus, methylates EEF1A1 and EEF1A2 at the N-terminal residue 'Gly-2'. Via its N-terminus dimethylates EEF1A1 and EEF1A2 at residue 'Lys-55'. Has no activity towards core histones H2A, H2B, H3 and H4.</text>
</comment>
<evidence type="ECO:0000256" key="1">
    <source>
        <dbReference type="ARBA" id="ARBA00008361"/>
    </source>
</evidence>
<dbReference type="AlphaFoldDB" id="A0A091DNP0"/>
<feature type="region of interest" description="Disordered" evidence="9">
    <location>
        <begin position="433"/>
        <end position="459"/>
    </location>
</feature>
<dbReference type="STRING" id="885580.ENSFDAP00000008977"/>
<evidence type="ECO:0000313" key="11">
    <source>
        <dbReference type="EMBL" id="KFO24431.1"/>
    </source>
</evidence>
<organism evidence="11 12">
    <name type="scientific">Fukomys damarensis</name>
    <name type="common">Damaraland mole rat</name>
    <name type="synonym">Cryptomys damarensis</name>
    <dbReference type="NCBI Taxonomy" id="885580"/>
    <lineage>
        <taxon>Eukaryota</taxon>
        <taxon>Metazoa</taxon>
        <taxon>Chordata</taxon>
        <taxon>Craniata</taxon>
        <taxon>Vertebrata</taxon>
        <taxon>Euteleostomi</taxon>
        <taxon>Mammalia</taxon>
        <taxon>Eutheria</taxon>
        <taxon>Euarchontoglires</taxon>
        <taxon>Glires</taxon>
        <taxon>Rodentia</taxon>
        <taxon>Hystricomorpha</taxon>
        <taxon>Bathyergidae</taxon>
        <taxon>Fukomys</taxon>
    </lineage>
</organism>
<dbReference type="eggNOG" id="KOG2352">
    <property type="taxonomic scope" value="Eukaryota"/>
</dbReference>
<dbReference type="FunFam" id="3.40.50.150:FF:000150">
    <property type="entry name" value="methyltransferase-like protein 13 isoform X1"/>
    <property type="match status" value="1"/>
</dbReference>
<dbReference type="NCBIfam" id="NF037959">
    <property type="entry name" value="MFS_SpdSyn"/>
    <property type="match status" value="1"/>
</dbReference>
<dbReference type="SUPFAM" id="SSF53335">
    <property type="entry name" value="S-adenosyl-L-methionine-dependent methyltransferases"/>
    <property type="match status" value="3"/>
</dbReference>
<dbReference type="InterPro" id="IPR041698">
    <property type="entry name" value="Methyltransf_25"/>
</dbReference>
<dbReference type="GO" id="GO:0008168">
    <property type="term" value="F:methyltransferase activity"/>
    <property type="evidence" value="ECO:0007669"/>
    <property type="project" value="UniProtKB-KW"/>
</dbReference>
<evidence type="ECO:0000259" key="10">
    <source>
        <dbReference type="Pfam" id="PF13649"/>
    </source>
</evidence>
<accession>A0A091DNP0</accession>
<evidence type="ECO:0000256" key="6">
    <source>
        <dbReference type="ARBA" id="ARBA00062814"/>
    </source>
</evidence>
<feature type="domain" description="Methyltransferase" evidence="10">
    <location>
        <begin position="52"/>
        <end position="146"/>
    </location>
</feature>
<dbReference type="GO" id="GO:0032259">
    <property type="term" value="P:methylation"/>
    <property type="evidence" value="ECO:0007669"/>
    <property type="project" value="UniProtKB-KW"/>
</dbReference>
<dbReference type="InterPro" id="IPR051419">
    <property type="entry name" value="Lys/N-term_MeTrsfase_sf"/>
</dbReference>
<dbReference type="Pfam" id="PF13649">
    <property type="entry name" value="Methyltransf_25"/>
    <property type="match status" value="1"/>
</dbReference>
<keyword evidence="12" id="KW-1185">Reference proteome</keyword>
<evidence type="ECO:0000256" key="3">
    <source>
        <dbReference type="ARBA" id="ARBA00022679"/>
    </source>
</evidence>
<dbReference type="PANTHER" id="PTHR12176:SF78">
    <property type="entry name" value="EEF1A LYSINE AND N-TERMINAL METHYLTRANSFERASE"/>
    <property type="match status" value="1"/>
</dbReference>
<keyword evidence="4" id="KW-0511">Multifunctional enzyme</keyword>
<name>A0A091DNP0_FUKDA</name>
<comment type="similarity">
    <text evidence="1">Belongs to the methyltransferase superfamily.</text>
</comment>
<proteinExistence type="inferred from homology"/>
<dbReference type="PANTHER" id="PTHR12176">
    <property type="entry name" value="SAM-DEPENDENT METHYLTRANSFERASE SUPERFAMILY PROTEIN"/>
    <property type="match status" value="1"/>
</dbReference>
<dbReference type="EMBL" id="KN123572">
    <property type="protein sequence ID" value="KFO24431.1"/>
    <property type="molecule type" value="Genomic_DNA"/>
</dbReference>
<keyword evidence="2 11" id="KW-0489">Methyltransferase</keyword>
<feature type="compositionally biased region" description="Basic residues" evidence="9">
    <location>
        <begin position="436"/>
        <end position="448"/>
    </location>
</feature>
<dbReference type="Gene3D" id="3.40.50.150">
    <property type="entry name" value="Vaccinia Virus protein VP39"/>
    <property type="match status" value="3"/>
</dbReference>
<gene>
    <name evidence="11" type="ORF">H920_14172</name>
</gene>
<comment type="subunit">
    <text evidence="6">Forms a tripartite complex containing GAB1, METTL13 and SPRY2. Within the complex interacts with GAB1 and SPRY2.</text>
</comment>
<evidence type="ECO:0000313" key="12">
    <source>
        <dbReference type="Proteomes" id="UP000028990"/>
    </source>
</evidence>
<evidence type="ECO:0000256" key="2">
    <source>
        <dbReference type="ARBA" id="ARBA00022603"/>
    </source>
</evidence>
<dbReference type="GO" id="GO:0005737">
    <property type="term" value="C:cytoplasm"/>
    <property type="evidence" value="ECO:0007669"/>
    <property type="project" value="UniProtKB-ARBA"/>
</dbReference>